<evidence type="ECO:0000313" key="5">
    <source>
        <dbReference type="Proteomes" id="UP000192257"/>
    </source>
</evidence>
<feature type="compositionally biased region" description="Polar residues" evidence="2">
    <location>
        <begin position="359"/>
        <end position="387"/>
    </location>
</feature>
<feature type="domain" description="C3H1-type" evidence="3">
    <location>
        <begin position="140"/>
        <end position="168"/>
    </location>
</feature>
<dbReference type="PANTHER" id="PTHR37562">
    <property type="entry name" value="C3H1-TYPE DOMAIN-CONTAINING PROTEIN-RELATED"/>
    <property type="match status" value="1"/>
</dbReference>
<evidence type="ECO:0000259" key="3">
    <source>
        <dbReference type="PROSITE" id="PS50103"/>
    </source>
</evidence>
<organism evidence="4 5">
    <name type="scientific">Trypanosoma theileri</name>
    <dbReference type="NCBI Taxonomy" id="67003"/>
    <lineage>
        <taxon>Eukaryota</taxon>
        <taxon>Discoba</taxon>
        <taxon>Euglenozoa</taxon>
        <taxon>Kinetoplastea</taxon>
        <taxon>Metakinetoplastina</taxon>
        <taxon>Trypanosomatida</taxon>
        <taxon>Trypanosomatidae</taxon>
        <taxon>Trypanosoma</taxon>
    </lineage>
</organism>
<dbReference type="Proteomes" id="UP000192257">
    <property type="component" value="Unassembled WGS sequence"/>
</dbReference>
<evidence type="ECO:0000256" key="2">
    <source>
        <dbReference type="SAM" id="MobiDB-lite"/>
    </source>
</evidence>
<dbReference type="VEuPathDB" id="TriTrypDB:TM35_000034800"/>
<gene>
    <name evidence="4" type="ORF">TM35_000034800</name>
</gene>
<dbReference type="RefSeq" id="XP_028886793.1">
    <property type="nucleotide sequence ID" value="XM_029022247.1"/>
</dbReference>
<feature type="region of interest" description="Disordered" evidence="2">
    <location>
        <begin position="301"/>
        <end position="341"/>
    </location>
</feature>
<proteinExistence type="predicted"/>
<reference evidence="4 5" key="1">
    <citation type="submission" date="2017-03" db="EMBL/GenBank/DDBJ databases">
        <title>An alternative strategy for trypanosome survival in the mammalian bloodstream revealed through genome and transcriptome analysis of the ubiquitous bovine parasite Trypanosoma (Megatrypanum) theileri.</title>
        <authorList>
            <person name="Kelly S."/>
            <person name="Ivens A."/>
            <person name="Mott A."/>
            <person name="O'Neill E."/>
            <person name="Emms D."/>
            <person name="Macleod O."/>
            <person name="Voorheis P."/>
            <person name="Matthews J."/>
            <person name="Matthews K."/>
            <person name="Carrington M."/>
        </authorList>
    </citation>
    <scope>NUCLEOTIDE SEQUENCE [LARGE SCALE GENOMIC DNA]</scope>
    <source>
        <strain evidence="4">Edinburgh</strain>
    </source>
</reference>
<dbReference type="OrthoDB" id="273228at2759"/>
<feature type="zinc finger region" description="C3H1-type" evidence="1">
    <location>
        <begin position="140"/>
        <end position="168"/>
    </location>
</feature>
<dbReference type="AlphaFoldDB" id="A0A1X0P704"/>
<dbReference type="PANTHER" id="PTHR37562:SF5">
    <property type="entry name" value="C3H1-TYPE DOMAIN-CONTAINING PROTEIN"/>
    <property type="match status" value="1"/>
</dbReference>
<keyword evidence="1" id="KW-0479">Metal-binding</keyword>
<feature type="region of interest" description="Disordered" evidence="2">
    <location>
        <begin position="353"/>
        <end position="421"/>
    </location>
</feature>
<evidence type="ECO:0000313" key="4">
    <source>
        <dbReference type="EMBL" id="ORC92727.1"/>
    </source>
</evidence>
<keyword evidence="5" id="KW-1185">Reference proteome</keyword>
<feature type="zinc finger region" description="C3H1-type" evidence="1">
    <location>
        <begin position="44"/>
        <end position="74"/>
    </location>
</feature>
<dbReference type="InterPro" id="IPR000571">
    <property type="entry name" value="Znf_CCCH"/>
</dbReference>
<name>A0A1X0P704_9TRYP</name>
<dbReference type="EMBL" id="NBCO01000003">
    <property type="protein sequence ID" value="ORC92727.1"/>
    <property type="molecule type" value="Genomic_DNA"/>
</dbReference>
<accession>A0A1X0P704</accession>
<dbReference type="GeneID" id="39982027"/>
<dbReference type="GO" id="GO:0008270">
    <property type="term" value="F:zinc ion binding"/>
    <property type="evidence" value="ECO:0007669"/>
    <property type="project" value="UniProtKB-KW"/>
</dbReference>
<feature type="domain" description="C3H1-type" evidence="3">
    <location>
        <begin position="44"/>
        <end position="74"/>
    </location>
</feature>
<sequence>MPSQKSSPKTITENHVEVFDPDFKFMYLVPTNLVVHTPPARLNISRLVVCRNYIPGKEGSCVKEENCRFVHADVDYDKLQAQSVHVNYIWRHEDICTYKRLPPGDVLEVVSWNGAQRPDLIPSERILVTRRALSHCEPNGSPLSHCVHFYCNRMCNRGENCNFIHAIYVDPNITRDFKRAPAQPIPRFNVSNRSSRTETSDPSVGWVNHFTPNSPQYGSLHPLKRCIAPTPPQAKTPISLPIPSAMNDQCETYGTKSTTPPDVVKTTLLEGSDSCLQLSGSCAAAGKTGFAALQFSAPEGRGRQHSFSGSFAPPAQAPMAVSHPGGEVGSSSSSSSVGLRPVAKGFDGIAERSRMESSDGFTASPSASTQSANASVGQTPLQPQLSSPYIGPWGTVLSGSASRRSYRHNPYLPVHSKGVEG</sequence>
<evidence type="ECO:0000256" key="1">
    <source>
        <dbReference type="PROSITE-ProRule" id="PRU00723"/>
    </source>
</evidence>
<comment type="caution">
    <text evidence="4">The sequence shown here is derived from an EMBL/GenBank/DDBJ whole genome shotgun (WGS) entry which is preliminary data.</text>
</comment>
<keyword evidence="1" id="KW-0863">Zinc-finger</keyword>
<protein>
    <submittedName>
        <fullName evidence="4">Zinc finger protein family memeber</fullName>
    </submittedName>
</protein>
<keyword evidence="1" id="KW-0862">Zinc</keyword>
<dbReference type="PROSITE" id="PS50103">
    <property type="entry name" value="ZF_C3H1"/>
    <property type="match status" value="2"/>
</dbReference>